<dbReference type="GO" id="GO:0006782">
    <property type="term" value="P:protoporphyrinogen IX biosynthetic process"/>
    <property type="evidence" value="ECO:0007669"/>
    <property type="project" value="UniProtKB-UniRule"/>
</dbReference>
<dbReference type="GO" id="GO:0004852">
    <property type="term" value="F:uroporphyrinogen-III synthase activity"/>
    <property type="evidence" value="ECO:0007669"/>
    <property type="project" value="UniProtKB-UniRule"/>
</dbReference>
<gene>
    <name evidence="11" type="primary">hemD</name>
    <name evidence="12" type="ORF">GA0071312_1137</name>
    <name evidence="11" type="ORF">HLUCCO17_11005</name>
</gene>
<protein>
    <recommendedName>
        <fullName evidence="7 9">Uroporphyrinogen-III synthase</fullName>
        <ecNumber evidence="3 9">4.2.1.75</ecNumber>
    </recommendedName>
</protein>
<evidence type="ECO:0000313" key="13">
    <source>
        <dbReference type="Proteomes" id="UP000050497"/>
    </source>
</evidence>
<dbReference type="SUPFAM" id="SSF69618">
    <property type="entry name" value="HemD-like"/>
    <property type="match status" value="1"/>
</dbReference>
<dbReference type="STRING" id="1653334.GA0071312_1137"/>
<dbReference type="Proteomes" id="UP000050497">
    <property type="component" value="Unassembled WGS sequence"/>
</dbReference>
<evidence type="ECO:0000256" key="6">
    <source>
        <dbReference type="ARBA" id="ARBA00037589"/>
    </source>
</evidence>
<dbReference type="EC" id="4.2.1.75" evidence="3 9"/>
<evidence type="ECO:0000256" key="8">
    <source>
        <dbReference type="ARBA" id="ARBA00048617"/>
    </source>
</evidence>
<keyword evidence="14" id="KW-1185">Reference proteome</keyword>
<dbReference type="Gene3D" id="3.40.50.10090">
    <property type="match status" value="2"/>
</dbReference>
<dbReference type="OrthoDB" id="7163809at2"/>
<organism evidence="11 13">
    <name type="scientific">Saliniramus fredricksonii</name>
    <dbReference type="NCBI Taxonomy" id="1653334"/>
    <lineage>
        <taxon>Bacteria</taxon>
        <taxon>Pseudomonadati</taxon>
        <taxon>Pseudomonadota</taxon>
        <taxon>Alphaproteobacteria</taxon>
        <taxon>Hyphomicrobiales</taxon>
        <taxon>Salinarimonadaceae</taxon>
        <taxon>Saliniramus</taxon>
    </lineage>
</organism>
<evidence type="ECO:0000259" key="10">
    <source>
        <dbReference type="Pfam" id="PF02602"/>
    </source>
</evidence>
<comment type="similarity">
    <text evidence="2 9">Belongs to the uroporphyrinogen-III synthase family.</text>
</comment>
<reference evidence="11 13" key="1">
    <citation type="submission" date="2015-09" db="EMBL/GenBank/DDBJ databases">
        <title>Identification and resolution of microdiversity through metagenomic sequencing of parallel consortia.</title>
        <authorList>
            <person name="Nelson W.C."/>
            <person name="Romine M.F."/>
            <person name="Lindemann S.R."/>
        </authorList>
    </citation>
    <scope>NUCLEOTIDE SEQUENCE [LARGE SCALE GENOMIC DNA]</scope>
    <source>
        <strain evidence="11">HL-109</strain>
    </source>
</reference>
<dbReference type="RefSeq" id="WP_074443933.1">
    <property type="nucleotide sequence ID" value="NZ_FMBM01000001.1"/>
</dbReference>
<dbReference type="Pfam" id="PF02602">
    <property type="entry name" value="HEM4"/>
    <property type="match status" value="1"/>
</dbReference>
<evidence type="ECO:0000256" key="7">
    <source>
        <dbReference type="ARBA" id="ARBA00040167"/>
    </source>
</evidence>
<dbReference type="EMBL" id="FMBM01000001">
    <property type="protein sequence ID" value="SCC79756.1"/>
    <property type="molecule type" value="Genomic_DNA"/>
</dbReference>
<comment type="function">
    <text evidence="6 9">Catalyzes cyclization of the linear tetrapyrrole, hydroxymethylbilane, to the macrocyclic uroporphyrinogen III.</text>
</comment>
<evidence type="ECO:0000313" key="12">
    <source>
        <dbReference type="EMBL" id="SCC79756.1"/>
    </source>
</evidence>
<dbReference type="CDD" id="cd06578">
    <property type="entry name" value="HemD"/>
    <property type="match status" value="1"/>
</dbReference>
<dbReference type="InterPro" id="IPR003754">
    <property type="entry name" value="4pyrrol_synth_uPrphyn_synth"/>
</dbReference>
<evidence type="ECO:0000313" key="11">
    <source>
        <dbReference type="EMBL" id="KPQ10302.1"/>
    </source>
</evidence>
<dbReference type="InterPro" id="IPR039793">
    <property type="entry name" value="UROS/Hem4"/>
</dbReference>
<comment type="caution">
    <text evidence="11">The sequence shown here is derived from an EMBL/GenBank/DDBJ whole genome shotgun (WGS) entry which is preliminary data.</text>
</comment>
<dbReference type="AlphaFoldDB" id="A0A0P7Y7V9"/>
<sequence>MRVLLTRAAEDCARSARFLRRLGIEAVCAPLIETRPADSAPALAACDGVIVTSAKAAAFLADLPQACRGKPIFAVGPRTARATARHGFVARHVGAGDAGSLMRAIPAIMPPPAHLLHVTGRDHKAEPARGLRARGFVVTLWEAYEARACPEFPPEGIDALKAGRIDAALHYSPRSAKLALARIGEAGLQARFAALRQVAISPDVAAILRDGGCRDVVVPPAPNEKAMFRVLPDA</sequence>
<name>A0A0P7Y7V9_9HYPH</name>
<evidence type="ECO:0000256" key="9">
    <source>
        <dbReference type="RuleBase" id="RU366031"/>
    </source>
</evidence>
<dbReference type="Proteomes" id="UP000182800">
    <property type="component" value="Unassembled WGS sequence"/>
</dbReference>
<evidence type="ECO:0000256" key="4">
    <source>
        <dbReference type="ARBA" id="ARBA00023239"/>
    </source>
</evidence>
<feature type="domain" description="Tetrapyrrole biosynthesis uroporphyrinogen III synthase" evidence="10">
    <location>
        <begin position="17"/>
        <end position="228"/>
    </location>
</feature>
<evidence type="ECO:0000256" key="5">
    <source>
        <dbReference type="ARBA" id="ARBA00023244"/>
    </source>
</evidence>
<accession>A0A0P7Y7V9</accession>
<dbReference type="PANTHER" id="PTHR38042">
    <property type="entry name" value="UROPORPHYRINOGEN-III SYNTHASE, CHLOROPLASTIC"/>
    <property type="match status" value="1"/>
</dbReference>
<comment type="pathway">
    <text evidence="1 9">Porphyrin-containing compound metabolism; protoporphyrin-IX biosynthesis; coproporphyrinogen-III from 5-aminolevulinate: step 3/4.</text>
</comment>
<evidence type="ECO:0000313" key="14">
    <source>
        <dbReference type="Proteomes" id="UP000182800"/>
    </source>
</evidence>
<dbReference type="InterPro" id="IPR036108">
    <property type="entry name" value="4pyrrol_syn_uPrphyn_synt_sf"/>
</dbReference>
<dbReference type="EMBL" id="LJSX01000016">
    <property type="protein sequence ID" value="KPQ10302.1"/>
    <property type="molecule type" value="Genomic_DNA"/>
</dbReference>
<dbReference type="PANTHER" id="PTHR38042:SF1">
    <property type="entry name" value="UROPORPHYRINOGEN-III SYNTHASE, CHLOROPLASTIC"/>
    <property type="match status" value="1"/>
</dbReference>
<proteinExistence type="inferred from homology"/>
<evidence type="ECO:0000256" key="2">
    <source>
        <dbReference type="ARBA" id="ARBA00008133"/>
    </source>
</evidence>
<reference evidence="12 14" key="2">
    <citation type="submission" date="2016-08" db="EMBL/GenBank/DDBJ databases">
        <authorList>
            <person name="Varghese N."/>
            <person name="Submissions Spin"/>
        </authorList>
    </citation>
    <scope>NUCLEOTIDE SEQUENCE [LARGE SCALE GENOMIC DNA]</scope>
    <source>
        <strain evidence="12 14">HL-109</strain>
    </source>
</reference>
<comment type="catalytic activity">
    <reaction evidence="8 9">
        <text>hydroxymethylbilane = uroporphyrinogen III + H2O</text>
        <dbReference type="Rhea" id="RHEA:18965"/>
        <dbReference type="ChEBI" id="CHEBI:15377"/>
        <dbReference type="ChEBI" id="CHEBI:57308"/>
        <dbReference type="ChEBI" id="CHEBI:57845"/>
        <dbReference type="EC" id="4.2.1.75"/>
    </reaction>
</comment>
<keyword evidence="4 9" id="KW-0456">Lyase</keyword>
<evidence type="ECO:0000256" key="1">
    <source>
        <dbReference type="ARBA" id="ARBA00004772"/>
    </source>
</evidence>
<evidence type="ECO:0000256" key="3">
    <source>
        <dbReference type="ARBA" id="ARBA00013109"/>
    </source>
</evidence>
<dbReference type="GO" id="GO:0006780">
    <property type="term" value="P:uroporphyrinogen III biosynthetic process"/>
    <property type="evidence" value="ECO:0007669"/>
    <property type="project" value="UniProtKB-UniRule"/>
</dbReference>
<keyword evidence="5 9" id="KW-0627">Porphyrin biosynthesis</keyword>